<dbReference type="EMBL" id="MJLX01000074">
    <property type="protein sequence ID" value="RLM17877.1"/>
    <property type="molecule type" value="Genomic_DNA"/>
</dbReference>
<accession>A0AAE8EN69</accession>
<evidence type="ECO:0000256" key="8">
    <source>
        <dbReference type="SAM" id="MobiDB-lite"/>
    </source>
</evidence>
<name>A0AAE8EN69_9GAMM</name>
<evidence type="ECO:0000256" key="6">
    <source>
        <dbReference type="ARBA" id="ARBA00023237"/>
    </source>
</evidence>
<organism evidence="11 12">
    <name type="scientific">Brenneria goodwinii</name>
    <dbReference type="NCBI Taxonomy" id="1109412"/>
    <lineage>
        <taxon>Bacteria</taxon>
        <taxon>Pseudomonadati</taxon>
        <taxon>Pseudomonadota</taxon>
        <taxon>Gammaproteobacteria</taxon>
        <taxon>Enterobacterales</taxon>
        <taxon>Pectobacteriaceae</taxon>
        <taxon>Brenneria</taxon>
    </lineage>
</organism>
<comment type="subcellular location">
    <subcellularLocation>
        <location evidence="1">Cell outer membrane</location>
        <topology evidence="1">Multi-pass membrane protein</topology>
    </subcellularLocation>
</comment>
<feature type="domain" description="Surface lipoprotein assembly modifier N-terminal TPR repeats region" evidence="10">
    <location>
        <begin position="83"/>
        <end position="186"/>
    </location>
</feature>
<dbReference type="InterPro" id="IPR011990">
    <property type="entry name" value="TPR-like_helical_dom_sf"/>
</dbReference>
<evidence type="ECO:0000256" key="4">
    <source>
        <dbReference type="ARBA" id="ARBA00022729"/>
    </source>
</evidence>
<evidence type="ECO:0000256" key="2">
    <source>
        <dbReference type="ARBA" id="ARBA00022452"/>
    </source>
</evidence>
<evidence type="ECO:0008006" key="13">
    <source>
        <dbReference type="Google" id="ProtNLM"/>
    </source>
</evidence>
<dbReference type="RefSeq" id="WP_121514237.1">
    <property type="nucleotide sequence ID" value="NZ_MJLX01000074.1"/>
</dbReference>
<keyword evidence="5" id="KW-0472">Membrane</keyword>
<feature type="domain" description="Surface lipoprotein assembly modifier C-terminal" evidence="9">
    <location>
        <begin position="216"/>
        <end position="498"/>
    </location>
</feature>
<dbReference type="SUPFAM" id="SSF48452">
    <property type="entry name" value="TPR-like"/>
    <property type="match status" value="1"/>
</dbReference>
<dbReference type="Pfam" id="PF24575">
    <property type="entry name" value="TPR_Slam"/>
    <property type="match status" value="1"/>
</dbReference>
<comment type="caution">
    <text evidence="11">The sequence shown here is derived from an EMBL/GenBank/DDBJ whole genome shotgun (WGS) entry which is preliminary data.</text>
</comment>
<evidence type="ECO:0000259" key="10">
    <source>
        <dbReference type="Pfam" id="PF24575"/>
    </source>
</evidence>
<dbReference type="AlphaFoldDB" id="A0AAE8EN69"/>
<reference evidence="11 12" key="1">
    <citation type="submission" date="2016-09" db="EMBL/GenBank/DDBJ databases">
        <authorList>
            <person name="Doonan J."/>
            <person name="Pachebat J.A."/>
            <person name="Golyshin P.N."/>
            <person name="Denman S."/>
            <person name="Mcdonald J.E."/>
        </authorList>
    </citation>
    <scope>NUCLEOTIDE SEQUENCE [LARGE SCALE GENOMIC DNA]</scope>
    <source>
        <strain evidence="11 12">FRB141</strain>
    </source>
</reference>
<evidence type="ECO:0000256" key="3">
    <source>
        <dbReference type="ARBA" id="ARBA00022692"/>
    </source>
</evidence>
<dbReference type="Pfam" id="PF04575">
    <property type="entry name" value="SlipAM"/>
    <property type="match status" value="1"/>
</dbReference>
<evidence type="ECO:0000313" key="11">
    <source>
        <dbReference type="EMBL" id="RLM17877.1"/>
    </source>
</evidence>
<evidence type="ECO:0000256" key="7">
    <source>
        <dbReference type="ARBA" id="ARBA00023609"/>
    </source>
</evidence>
<keyword evidence="6" id="KW-0998">Cell outer membrane</keyword>
<dbReference type="InterPro" id="IPR007655">
    <property type="entry name" value="Slam_C"/>
</dbReference>
<feature type="region of interest" description="Disordered" evidence="8">
    <location>
        <begin position="40"/>
        <end position="78"/>
    </location>
</feature>
<keyword evidence="3" id="KW-0812">Transmembrane</keyword>
<proteinExistence type="inferred from homology"/>
<protein>
    <recommendedName>
        <fullName evidence="13">DUF560 domain-containing protein</fullName>
    </recommendedName>
</protein>
<dbReference type="Proteomes" id="UP000285972">
    <property type="component" value="Unassembled WGS sequence"/>
</dbReference>
<evidence type="ECO:0000313" key="12">
    <source>
        <dbReference type="Proteomes" id="UP000285972"/>
    </source>
</evidence>
<keyword evidence="4" id="KW-0732">Signal</keyword>
<evidence type="ECO:0000256" key="1">
    <source>
        <dbReference type="ARBA" id="ARBA00004571"/>
    </source>
</evidence>
<evidence type="ECO:0000256" key="5">
    <source>
        <dbReference type="ARBA" id="ARBA00023136"/>
    </source>
</evidence>
<gene>
    <name evidence="11" type="ORF">BIY26_19735</name>
</gene>
<dbReference type="GO" id="GO:0009279">
    <property type="term" value="C:cell outer membrane"/>
    <property type="evidence" value="ECO:0007669"/>
    <property type="project" value="UniProtKB-SubCell"/>
</dbReference>
<comment type="similarity">
    <text evidence="7">Belongs to the Slam family.</text>
</comment>
<evidence type="ECO:0000259" key="9">
    <source>
        <dbReference type="Pfam" id="PF04575"/>
    </source>
</evidence>
<dbReference type="InterPro" id="IPR057556">
    <property type="entry name" value="TPR_Slam"/>
</dbReference>
<sequence length="498" mass="57627">MQSERCRYFRNALEINMIKGYLWIFAPLLAVVPGATGAADAPAVPRPPVPEQNRNFNLTDDPLNRRESPSWLEPQTHQQKKVINLSEQDLLARPELLSRMMMVSLLKQDIRAIRVLYPIYIRLPGHDPLMARYAEGEIARDDGDFGTAIEKYRAILDQDETLSMVRFSMAIALYVDNQLGPARREFATLAQDSQTPEGFRQTIAMFQAGIDRQTGWKMDASVSYVSDPNVNNAPDQRYIDTAYGRWTLPARQSAHGVKYYAGLRRDTPIDGHFYWRNQAYVFGKSYWDNHDYDDVYGRLTSGIAWRSARHDLSLMPFFAHRWFGTEPYSQTVGARAQENYFINRDWQIISALEYGRLTYDSRTYLDGYSLSASFSVVHRLSDRQYLVLGADAGKQTARDRSDAYDYYGARLAHVFVWPLNITSQTEIGVVRREYQALNFFNVVQSDQDYTASLTLWKNDWSWQGFTPRLTFDYRKVNSNYVMAEYSKKQIGIEIKKEF</sequence>
<keyword evidence="2" id="KW-1134">Transmembrane beta strand</keyword>